<organism evidence="6 7">
    <name type="scientific">Paenibacillus kribbensis</name>
    <dbReference type="NCBI Taxonomy" id="172713"/>
    <lineage>
        <taxon>Bacteria</taxon>
        <taxon>Bacillati</taxon>
        <taxon>Bacillota</taxon>
        <taxon>Bacilli</taxon>
        <taxon>Bacillales</taxon>
        <taxon>Paenibacillaceae</taxon>
        <taxon>Paenibacillus</taxon>
    </lineage>
</organism>
<dbReference type="GO" id="GO:0004517">
    <property type="term" value="F:nitric-oxide synthase activity"/>
    <property type="evidence" value="ECO:0007669"/>
    <property type="project" value="InterPro"/>
</dbReference>
<dbReference type="InterPro" id="IPR044943">
    <property type="entry name" value="NOS_dom_1"/>
</dbReference>
<evidence type="ECO:0000259" key="5">
    <source>
        <dbReference type="Pfam" id="PF02898"/>
    </source>
</evidence>
<evidence type="ECO:0000313" key="7">
    <source>
        <dbReference type="Proteomes" id="UP000214666"/>
    </source>
</evidence>
<proteinExistence type="predicted"/>
<dbReference type="InterPro" id="IPR004030">
    <property type="entry name" value="NOS_N"/>
</dbReference>
<keyword evidence="3" id="KW-0560">Oxidoreductase</keyword>
<dbReference type="InterPro" id="IPR050607">
    <property type="entry name" value="NOS"/>
</dbReference>
<dbReference type="GO" id="GO:0046872">
    <property type="term" value="F:metal ion binding"/>
    <property type="evidence" value="ECO:0007669"/>
    <property type="project" value="UniProtKB-KW"/>
</dbReference>
<dbReference type="PANTHER" id="PTHR43410:SF1">
    <property type="entry name" value="NITRIC OXIDE SYNTHASE"/>
    <property type="match status" value="1"/>
</dbReference>
<sequence length="69" mass="8154">MFQIIYTCYKELGRSRDEAVARLLDIRHDVETTGTYDHTYDELTHGAQMAWRNSNCCIGRLVWDKLLFL</sequence>
<evidence type="ECO:0000313" key="6">
    <source>
        <dbReference type="EMBL" id="ASR46835.1"/>
    </source>
</evidence>
<dbReference type="GO" id="GO:0006809">
    <property type="term" value="P:nitric oxide biosynthetic process"/>
    <property type="evidence" value="ECO:0007669"/>
    <property type="project" value="InterPro"/>
</dbReference>
<dbReference type="Pfam" id="PF02898">
    <property type="entry name" value="NO_synthase"/>
    <property type="match status" value="1"/>
</dbReference>
<evidence type="ECO:0000256" key="4">
    <source>
        <dbReference type="ARBA" id="ARBA00023004"/>
    </source>
</evidence>
<keyword evidence="4" id="KW-0408">Iron</keyword>
<dbReference type="Proteomes" id="UP000214666">
    <property type="component" value="Chromosome"/>
</dbReference>
<dbReference type="SUPFAM" id="SSF56512">
    <property type="entry name" value="Nitric oxide (NO) synthase oxygenase domain"/>
    <property type="match status" value="1"/>
</dbReference>
<keyword evidence="2" id="KW-0479">Metal-binding</keyword>
<evidence type="ECO:0000256" key="3">
    <source>
        <dbReference type="ARBA" id="ARBA00023002"/>
    </source>
</evidence>
<dbReference type="KEGG" id="pkb:B4V02_09165"/>
<name>A0A222WL24_9BACL</name>
<dbReference type="EMBL" id="CP020028">
    <property type="protein sequence ID" value="ASR46835.1"/>
    <property type="molecule type" value="Genomic_DNA"/>
</dbReference>
<evidence type="ECO:0000256" key="2">
    <source>
        <dbReference type="ARBA" id="ARBA00022723"/>
    </source>
</evidence>
<feature type="domain" description="Nitric oxide synthase (NOS)" evidence="5">
    <location>
        <begin position="4"/>
        <end position="66"/>
    </location>
</feature>
<accession>A0A222WL24</accession>
<keyword evidence="7" id="KW-1185">Reference proteome</keyword>
<gene>
    <name evidence="6" type="ORF">B4V02_09165</name>
</gene>
<keyword evidence="1" id="KW-0349">Heme</keyword>
<protein>
    <recommendedName>
        <fullName evidence="5">Nitric oxide synthase (NOS) domain-containing protein</fullName>
    </recommendedName>
</protein>
<dbReference type="InterPro" id="IPR036119">
    <property type="entry name" value="NOS_N_sf"/>
</dbReference>
<dbReference type="PANTHER" id="PTHR43410">
    <property type="entry name" value="NITRIC OXIDE SYNTHASE OXYGENASE"/>
    <property type="match status" value="1"/>
</dbReference>
<dbReference type="Gene3D" id="3.90.340.10">
    <property type="entry name" value="Nitric Oxide Synthase, Chain A, domain 1"/>
    <property type="match status" value="1"/>
</dbReference>
<evidence type="ECO:0000256" key="1">
    <source>
        <dbReference type="ARBA" id="ARBA00022617"/>
    </source>
</evidence>
<dbReference type="AlphaFoldDB" id="A0A222WL24"/>
<reference evidence="6 7" key="1">
    <citation type="submission" date="2017-03" db="EMBL/GenBank/DDBJ databases">
        <title>Complete genome sequence of Paenibacillus Kribbensis producing bioflocculants.</title>
        <authorList>
            <person name="Lee H.-G."/>
            <person name="Oh H.-M."/>
        </authorList>
    </citation>
    <scope>NUCLEOTIDE SEQUENCE [LARGE SCALE GENOMIC DNA]</scope>
    <source>
        <strain evidence="6 7">AM49</strain>
    </source>
</reference>